<protein>
    <submittedName>
        <fullName evidence="1">Uncharacterized protein</fullName>
    </submittedName>
</protein>
<sequence length="122" mass="13994">MDTPPLVTLDLGWTPVKDTELTLGKHGEEVSYLTSIISRHHKGLNRAALIVSCLARSQISGRYGWWARWFIPHEKLIVPPLTIILYTPISQTMEYQNQEQRGNYRFISYLLVTALQQQIVAT</sequence>
<dbReference type="EMBL" id="BPLR01018652">
    <property type="protein sequence ID" value="GIZ01327.1"/>
    <property type="molecule type" value="Genomic_DNA"/>
</dbReference>
<keyword evidence="2" id="KW-1185">Reference proteome</keyword>
<dbReference type="AlphaFoldDB" id="A0AAV4Y587"/>
<evidence type="ECO:0000313" key="2">
    <source>
        <dbReference type="Proteomes" id="UP001054945"/>
    </source>
</evidence>
<name>A0AAV4Y587_CAEEX</name>
<accession>A0AAV4Y587</accession>
<evidence type="ECO:0000313" key="1">
    <source>
        <dbReference type="EMBL" id="GIZ01327.1"/>
    </source>
</evidence>
<dbReference type="Proteomes" id="UP001054945">
    <property type="component" value="Unassembled WGS sequence"/>
</dbReference>
<reference evidence="1 2" key="1">
    <citation type="submission" date="2021-06" db="EMBL/GenBank/DDBJ databases">
        <title>Caerostris extrusa draft genome.</title>
        <authorList>
            <person name="Kono N."/>
            <person name="Arakawa K."/>
        </authorList>
    </citation>
    <scope>NUCLEOTIDE SEQUENCE [LARGE SCALE GENOMIC DNA]</scope>
</reference>
<gene>
    <name evidence="1" type="ORF">CEXT_86011</name>
</gene>
<comment type="caution">
    <text evidence="1">The sequence shown here is derived from an EMBL/GenBank/DDBJ whole genome shotgun (WGS) entry which is preliminary data.</text>
</comment>
<organism evidence="1 2">
    <name type="scientific">Caerostris extrusa</name>
    <name type="common">Bark spider</name>
    <name type="synonym">Caerostris bankana</name>
    <dbReference type="NCBI Taxonomy" id="172846"/>
    <lineage>
        <taxon>Eukaryota</taxon>
        <taxon>Metazoa</taxon>
        <taxon>Ecdysozoa</taxon>
        <taxon>Arthropoda</taxon>
        <taxon>Chelicerata</taxon>
        <taxon>Arachnida</taxon>
        <taxon>Araneae</taxon>
        <taxon>Araneomorphae</taxon>
        <taxon>Entelegynae</taxon>
        <taxon>Araneoidea</taxon>
        <taxon>Araneidae</taxon>
        <taxon>Caerostris</taxon>
    </lineage>
</organism>
<proteinExistence type="predicted"/>